<evidence type="ECO:0000313" key="2">
    <source>
        <dbReference type="Proteomes" id="UP000520011"/>
    </source>
</evidence>
<feature type="non-terminal residue" evidence="1">
    <location>
        <position position="27"/>
    </location>
</feature>
<evidence type="ECO:0000313" key="1">
    <source>
        <dbReference type="EMBL" id="MBB5326403.1"/>
    </source>
</evidence>
<dbReference type="Proteomes" id="UP000520011">
    <property type="component" value="Unassembled WGS sequence"/>
</dbReference>
<accession>A0A7W8ITI1</accession>
<reference evidence="1 2" key="1">
    <citation type="submission" date="2020-08" db="EMBL/GenBank/DDBJ databases">
        <title>Genomic Encyclopedia of Type Strains, Phase IV (KMG-IV): sequencing the most valuable type-strain genomes for metagenomic binning, comparative biology and taxonomic classification.</title>
        <authorList>
            <person name="Goeker M."/>
        </authorList>
    </citation>
    <scope>NUCLEOTIDE SEQUENCE [LARGE SCALE GENOMIC DNA]</scope>
    <source>
        <strain evidence="1 2">DSM 16325</strain>
    </source>
</reference>
<proteinExistence type="predicted"/>
<name>A0A7W8ITI1_9BACL</name>
<comment type="caution">
    <text evidence="1">The sequence shown here is derived from an EMBL/GenBank/DDBJ whole genome shotgun (WGS) entry which is preliminary data.</text>
</comment>
<protein>
    <submittedName>
        <fullName evidence="1">Uncharacterized protein</fullName>
    </submittedName>
</protein>
<dbReference type="EMBL" id="JACHEP010000050">
    <property type="protein sequence ID" value="MBB5326403.1"/>
    <property type="molecule type" value="Genomic_DNA"/>
</dbReference>
<dbReference type="AlphaFoldDB" id="A0A7W8ITI1"/>
<sequence length="27" mass="3075">MEKMTKVLEQIDVEGLKDLVKKAETTP</sequence>
<organism evidence="1 2">
    <name type="scientific">Anoxybacteroides tepidamans</name>
    <dbReference type="NCBI Taxonomy" id="265948"/>
    <lineage>
        <taxon>Bacteria</taxon>
        <taxon>Bacillati</taxon>
        <taxon>Bacillota</taxon>
        <taxon>Bacilli</taxon>
        <taxon>Bacillales</taxon>
        <taxon>Anoxybacillaceae</taxon>
        <taxon>Anoxybacteroides</taxon>
    </lineage>
</organism>
<gene>
    <name evidence="1" type="ORF">HNQ34_003569</name>
</gene>
<keyword evidence="2" id="KW-1185">Reference proteome</keyword>